<evidence type="ECO:0000313" key="2">
    <source>
        <dbReference type="EMBL" id="GHI28531.1"/>
    </source>
</evidence>
<sequence>MPTVRVVGEPDHDTCGGLVHAVAARLTGGPQAREVRLAFTELVMSGSSGLSALLMARRHTRAAGGRLRR</sequence>
<dbReference type="Pfam" id="PF13466">
    <property type="entry name" value="STAS_2"/>
    <property type="match status" value="1"/>
</dbReference>
<dbReference type="InterPro" id="IPR058548">
    <property type="entry name" value="MlaB-like_STAS"/>
</dbReference>
<name>A0ABQ3PU43_9ACTN</name>
<evidence type="ECO:0000313" key="3">
    <source>
        <dbReference type="Proteomes" id="UP001052655"/>
    </source>
</evidence>
<keyword evidence="3" id="KW-1185">Reference proteome</keyword>
<dbReference type="Proteomes" id="UP001052655">
    <property type="component" value="Unassembled WGS sequence"/>
</dbReference>
<dbReference type="EMBL" id="BNDX01000002">
    <property type="protein sequence ID" value="GHI28531.1"/>
    <property type="molecule type" value="Genomic_DNA"/>
</dbReference>
<gene>
    <name evidence="2" type="ORF">Sdagh_02610</name>
</gene>
<organism evidence="2 3">
    <name type="scientific">Streptomyces daghestanicus</name>
    <dbReference type="NCBI Taxonomy" id="66885"/>
    <lineage>
        <taxon>Bacteria</taxon>
        <taxon>Bacillati</taxon>
        <taxon>Actinomycetota</taxon>
        <taxon>Actinomycetes</taxon>
        <taxon>Kitasatosporales</taxon>
        <taxon>Streptomycetaceae</taxon>
        <taxon>Streptomyces</taxon>
    </lineage>
</organism>
<dbReference type="CDD" id="cd07043">
    <property type="entry name" value="STAS_anti-anti-sigma_factors"/>
    <property type="match status" value="1"/>
</dbReference>
<dbReference type="SUPFAM" id="SSF52091">
    <property type="entry name" value="SpoIIaa-like"/>
    <property type="match status" value="1"/>
</dbReference>
<dbReference type="Gene3D" id="3.30.750.24">
    <property type="entry name" value="STAS domain"/>
    <property type="match status" value="1"/>
</dbReference>
<dbReference type="InterPro" id="IPR036513">
    <property type="entry name" value="STAS_dom_sf"/>
</dbReference>
<evidence type="ECO:0000259" key="1">
    <source>
        <dbReference type="Pfam" id="PF13466"/>
    </source>
</evidence>
<accession>A0ABQ3PU43</accession>
<protein>
    <recommendedName>
        <fullName evidence="1">MlaB-like STAS domain-containing protein</fullName>
    </recommendedName>
</protein>
<feature type="domain" description="MlaB-like STAS" evidence="1">
    <location>
        <begin position="4"/>
        <end position="67"/>
    </location>
</feature>
<reference evidence="2" key="1">
    <citation type="submission" date="2024-05" db="EMBL/GenBank/DDBJ databases">
        <title>Whole genome shotgun sequence of Streptomyces daghestanicus NBRC 12762.</title>
        <authorList>
            <person name="Komaki H."/>
            <person name="Tamura T."/>
        </authorList>
    </citation>
    <scope>NUCLEOTIDE SEQUENCE</scope>
    <source>
        <strain evidence="2">NBRC 12762</strain>
    </source>
</reference>
<proteinExistence type="predicted"/>
<comment type="caution">
    <text evidence="2">The sequence shown here is derived from an EMBL/GenBank/DDBJ whole genome shotgun (WGS) entry which is preliminary data.</text>
</comment>